<proteinExistence type="predicted"/>
<sequence>MMDTDILDLLEDIRRTSVARLSPTVRIAGETAAARRSAVLRAIRGTVLPRRLEFTATNGDCLAIEVNSSRITDVFKVPAGEIPDFETESRAELIKKLAGLVSEISASPAPLELTSGRPDTALEVDEVGITFSEIEKACAAIELPSEPIVSVVPSAEKPVDDSLPAEATPDAAETLAQRFFEASSRFASGRVFVDSSDEAAPLLEGVCKPSEPMHPDQDTLARFVADLAGWDGDSQQESEDPQLIVMRPSGGKGAGLAVLSDGGQIAVAIHEARKLGAVVNLWTSLQEDEK</sequence>
<dbReference type="EMBL" id="WVRA01000005">
    <property type="protein sequence ID" value="NOE19423.1"/>
    <property type="molecule type" value="Genomic_DNA"/>
</dbReference>
<protein>
    <submittedName>
        <fullName evidence="1">Uncharacterized protein</fullName>
    </submittedName>
</protein>
<dbReference type="AlphaFoldDB" id="A0AA91BUU0"/>
<organism evidence="1 2">
    <name type="scientific">Ruegeria atlantica</name>
    <dbReference type="NCBI Taxonomy" id="81569"/>
    <lineage>
        <taxon>Bacteria</taxon>
        <taxon>Pseudomonadati</taxon>
        <taxon>Pseudomonadota</taxon>
        <taxon>Alphaproteobacteria</taxon>
        <taxon>Rhodobacterales</taxon>
        <taxon>Roseobacteraceae</taxon>
        <taxon>Ruegeria</taxon>
    </lineage>
</organism>
<comment type="caution">
    <text evidence="1">The sequence shown here is derived from an EMBL/GenBank/DDBJ whole genome shotgun (WGS) entry which is preliminary data.</text>
</comment>
<dbReference type="RefSeq" id="WP_171330946.1">
    <property type="nucleotide sequence ID" value="NZ_WVRA01000005.1"/>
</dbReference>
<reference evidence="1" key="1">
    <citation type="submission" date="2019-12" db="EMBL/GenBank/DDBJ databases">
        <title>Ruegeria JWLKs population differentiation of coral mucus and skeleton niches.</title>
        <authorList>
            <person name="Luo D."/>
        </authorList>
    </citation>
    <scope>NUCLEOTIDE SEQUENCE</scope>
    <source>
        <strain evidence="1">HKCCD6181</strain>
    </source>
</reference>
<accession>A0AA91BUU0</accession>
<dbReference type="Proteomes" id="UP000597886">
    <property type="component" value="Unassembled WGS sequence"/>
</dbReference>
<gene>
    <name evidence="1" type="ORF">GS634_14945</name>
</gene>
<name>A0AA91BUU0_9RHOB</name>
<evidence type="ECO:0000313" key="1">
    <source>
        <dbReference type="EMBL" id="NOE19423.1"/>
    </source>
</evidence>
<evidence type="ECO:0000313" key="2">
    <source>
        <dbReference type="Proteomes" id="UP000597886"/>
    </source>
</evidence>